<proteinExistence type="predicted"/>
<reference evidence="1 2" key="1">
    <citation type="submission" date="2023-06" db="EMBL/GenBank/DDBJ databases">
        <title>Draft genome sequence of Novosphingobium sp. strain IK01.</title>
        <authorList>
            <person name="Hatamoto M."/>
            <person name="Ikarashi T."/>
            <person name="Yamaguchi T."/>
        </authorList>
    </citation>
    <scope>NUCLEOTIDE SEQUENCE [LARGE SCALE GENOMIC DNA]</scope>
    <source>
        <strain evidence="1 2">IK01</strain>
    </source>
</reference>
<organism evidence="1 2">
    <name type="scientific">Novosphingobium pituita</name>
    <dbReference type="NCBI Taxonomy" id="3056842"/>
    <lineage>
        <taxon>Bacteria</taxon>
        <taxon>Pseudomonadati</taxon>
        <taxon>Pseudomonadota</taxon>
        <taxon>Alphaproteobacteria</taxon>
        <taxon>Sphingomonadales</taxon>
        <taxon>Sphingomonadaceae</taxon>
        <taxon>Novosphingobium</taxon>
    </lineage>
</organism>
<dbReference type="Proteomes" id="UP001187221">
    <property type="component" value="Unassembled WGS sequence"/>
</dbReference>
<name>A0ABQ6P688_9SPHN</name>
<keyword evidence="2" id="KW-1185">Reference proteome</keyword>
<protein>
    <submittedName>
        <fullName evidence="1">Uncharacterized protein</fullName>
    </submittedName>
</protein>
<sequence>MLACAMGPMCSPPGGGWCASAVVKRRDWRSTEWIAPFPIGVTVQRRRAPKGLPGWNGKRLFITASTSNAGGAAYLPCPFLPAWIRPGLSVPQPMARGPWAMLPGAT</sequence>
<accession>A0ABQ6P688</accession>
<gene>
    <name evidence="1" type="ORF">NUTIK01_11720</name>
</gene>
<evidence type="ECO:0000313" key="2">
    <source>
        <dbReference type="Proteomes" id="UP001187221"/>
    </source>
</evidence>
<dbReference type="EMBL" id="BTFW01000001">
    <property type="protein sequence ID" value="GMM60395.1"/>
    <property type="molecule type" value="Genomic_DNA"/>
</dbReference>
<evidence type="ECO:0000313" key="1">
    <source>
        <dbReference type="EMBL" id="GMM60395.1"/>
    </source>
</evidence>
<comment type="caution">
    <text evidence="1">The sequence shown here is derived from an EMBL/GenBank/DDBJ whole genome shotgun (WGS) entry which is preliminary data.</text>
</comment>